<evidence type="ECO:0000313" key="3">
    <source>
        <dbReference type="EMBL" id="CAF1324972.1"/>
    </source>
</evidence>
<dbReference type="Proteomes" id="UP000663828">
    <property type="component" value="Unassembled WGS sequence"/>
</dbReference>
<comment type="caution">
    <text evidence="3">The sequence shown here is derived from an EMBL/GenBank/DDBJ whole genome shotgun (WGS) entry which is preliminary data.</text>
</comment>
<organism evidence="3 4">
    <name type="scientific">Adineta ricciae</name>
    <name type="common">Rotifer</name>
    <dbReference type="NCBI Taxonomy" id="249248"/>
    <lineage>
        <taxon>Eukaryota</taxon>
        <taxon>Metazoa</taxon>
        <taxon>Spiralia</taxon>
        <taxon>Gnathifera</taxon>
        <taxon>Rotifera</taxon>
        <taxon>Eurotatoria</taxon>
        <taxon>Bdelloidea</taxon>
        <taxon>Adinetida</taxon>
        <taxon>Adinetidae</taxon>
        <taxon>Adineta</taxon>
    </lineage>
</organism>
<feature type="transmembrane region" description="Helical" evidence="2">
    <location>
        <begin position="77"/>
        <end position="98"/>
    </location>
</feature>
<keyword evidence="4" id="KW-1185">Reference proteome</keyword>
<accession>A0A815FLL9</accession>
<feature type="transmembrane region" description="Helical" evidence="2">
    <location>
        <begin position="504"/>
        <end position="522"/>
    </location>
</feature>
<reference evidence="3" key="1">
    <citation type="submission" date="2021-02" db="EMBL/GenBank/DDBJ databases">
        <authorList>
            <person name="Nowell W R."/>
        </authorList>
    </citation>
    <scope>NUCLEOTIDE SEQUENCE</scope>
</reference>
<evidence type="ECO:0000313" key="4">
    <source>
        <dbReference type="Proteomes" id="UP000663828"/>
    </source>
</evidence>
<feature type="transmembrane region" description="Helical" evidence="2">
    <location>
        <begin position="426"/>
        <end position="456"/>
    </location>
</feature>
<dbReference type="Gene3D" id="2.130.10.130">
    <property type="entry name" value="Integrin alpha, N-terminal"/>
    <property type="match status" value="2"/>
</dbReference>
<dbReference type="PANTHER" id="PTHR44103:SF1">
    <property type="entry name" value="PROPROTEIN CONVERTASE P"/>
    <property type="match status" value="1"/>
</dbReference>
<dbReference type="Pfam" id="PF13517">
    <property type="entry name" value="FG-GAP_3"/>
    <property type="match status" value="3"/>
</dbReference>
<keyword evidence="2" id="KW-0472">Membrane</keyword>
<protein>
    <submittedName>
        <fullName evidence="3">Uncharacterized protein</fullName>
    </submittedName>
</protein>
<feature type="transmembrane region" description="Helical" evidence="2">
    <location>
        <begin position="879"/>
        <end position="905"/>
    </location>
</feature>
<evidence type="ECO:0000256" key="1">
    <source>
        <dbReference type="ARBA" id="ARBA00022729"/>
    </source>
</evidence>
<dbReference type="PANTHER" id="PTHR44103">
    <property type="entry name" value="PROPROTEIN CONVERTASE P"/>
    <property type="match status" value="1"/>
</dbReference>
<proteinExistence type="predicted"/>
<sequence>MSSYFISVLLRYVNATSIDDRDCSFKVSDTLKGFDIEMKFLCKWICDQICEYNLFASETDENSEPGISAAKIKREKYATWLYVLLVLVSLYVIFYIALLQSNPQMITIADISPSSFRKLRVQHPETLSCRCSNSTIRYSTFISNEIDFHPICSSIFVTERWIRAFYVLVVYHDHDENFDTTAYSQLRLLASLCILSREVVLQSQSDFDNRELITIELHTEDQLESKTNTTIEQFKNSTITQIISIIDFLRIITHANHFISALRTNLRATLSIPSIEHNDSIIYGSWRLFRPSDQMLSSKSHSSCAYINGFTCDRLFSYQNPFKPIGPIKGFVRGCLTFEAILVNTLGCFYDTDCLESLATSFPVPDEIRLNLTKYVLPKQEQNSSVYNHLLNLFVEKWSTNIHYMDYFKSCAPSFCTYTIPRETNFFSALTLLISLYGGLTIICRTSAPYLITIAVKLKKQPLNRRSINSVSILRQTHHSVQWLKQLNLFQKYSSQQEIIITRVYLFLLAGSFLVIILFTSLSTEIVVKTVPSPTLKEYKHLHNSYSSSLKCPCSTILVPYGTMIELSANLHPICSSDYVSDFWTSILKLAVIPQAPMDWRNYANSEFQLLSDSCKLVNKTMADTMSHFKMQSFIASYVLNEYDLAKQLNVTLAEFFHSTVVAFSERIETVRLLIQTDQPFAKLGSGDLEAFPLDLNVTTITNQTTGRLSFEIQFMLARVIDGDTGCVKCICAMNKHCHTSFALYDIKYINANEYNYTSVYTLPGMVRACFVIESVFLSTLECFYMNSSCFPLLMKYIREKYEQNALNPAWIDIQPLVYHEESSRFPPKMPISFVMKEMMIEKWNPTVFYENFYKTCAPIYCTYMITIRTMTITKILTLLIYTISGITSTLYLLTPLLVKSFFFLKRCDICKQRRRQTVPRSKLSDKVKTIFKMLFKHLGELNIFSSRDFASQIDRGTATQLGRWTTRVYICLLIFGLAIVAAYSTVKPRTLVKTFDKPLFETYKQLKNMHGKKLECACSSIVSAYKQYVTIEPIFHSICSSEFVSEQWRMNLTKNLVPDLSVYDFKDYRRFLSAHLQFLQGLCELSVQSVKAYVSQFLDLYLITPHLLTENDLQTLINSSIEQGKANAPGKIIQLLFLIRTMNHGNGIMTTYGTNYQYFPSAEDAHGLPQVISSRGIIHDNQCDCGVYYNCTSEARFIRNNTSKPVPIKGLKIGCAPSESFLASTLECFYDLSCTELIGEYMNYSISPLKNRNQLYLNATVDELMRKSFVEEWNQSITYSSYYHQCAPAICSYTYTQKLFSWYTLTLLMGLQGGLSIVLKWITPKLVQITLKIYCYRKKQGGIIQPITAVELNRSANLVLSSTSHDFCKAILRWIFAISIIIIALATFSVVFIQHRRHQLAITRASTSSSTPTVTVNQTTINNSVQTCQLQFNVKSIYQLTTRQMSQPRFIVTDFNNDRQADILIRCALPEADVILIANRDGTFTAHSAFPQQAYYFDVTIGDFNNDRHVDVAFANDHSGVNVWLEWNNSTSQLPIKTLTNTRNRLESLTVGDFDGDDYSDIAGLAGPGHRIMILFGCGNGSFIQTQNSILYEGGMLQPESVIAIDFNKDTNLDIISLDQSTFQIVIWFGRGNGVFHEKKVLYTTHASFLPISLHLGDFNNDDHSDFLVSYHGKTFVTMMFGFDDQTVNKNVEFSIGVGTVIHPFIFETSARSYIIVDDFNRDNSLDFIAHNRRIHSVNILFGDGHGNFQRKQISLDDIPHAQNYYYSAVADFNNDGYKDLVMFNWDNDTVEIFYNTGKC</sequence>
<dbReference type="SUPFAM" id="SSF69318">
    <property type="entry name" value="Integrin alpha N-terminal domain"/>
    <property type="match status" value="1"/>
</dbReference>
<dbReference type="InterPro" id="IPR028994">
    <property type="entry name" value="Integrin_alpha_N"/>
</dbReference>
<feature type="transmembrane region" description="Helical" evidence="2">
    <location>
        <begin position="969"/>
        <end position="987"/>
    </location>
</feature>
<dbReference type="InterPro" id="IPR013517">
    <property type="entry name" value="FG-GAP"/>
</dbReference>
<gene>
    <name evidence="3" type="ORF">XAT740_LOCUS30120</name>
</gene>
<evidence type="ECO:0000256" key="2">
    <source>
        <dbReference type="SAM" id="Phobius"/>
    </source>
</evidence>
<dbReference type="EMBL" id="CAJNOR010002662">
    <property type="protein sequence ID" value="CAF1324972.1"/>
    <property type="molecule type" value="Genomic_DNA"/>
</dbReference>
<feature type="transmembrane region" description="Helical" evidence="2">
    <location>
        <begin position="1372"/>
        <end position="1394"/>
    </location>
</feature>
<name>A0A815FLL9_ADIRI</name>
<feature type="transmembrane region" description="Helical" evidence="2">
    <location>
        <begin position="1301"/>
        <end position="1323"/>
    </location>
</feature>
<keyword evidence="1" id="KW-0732">Signal</keyword>
<keyword evidence="2" id="KW-0812">Transmembrane</keyword>
<keyword evidence="2" id="KW-1133">Transmembrane helix</keyword>